<keyword evidence="3" id="KW-1185">Reference proteome</keyword>
<dbReference type="Proteomes" id="UP001652503">
    <property type="component" value="Unassembled WGS sequence"/>
</dbReference>
<dbReference type="RefSeq" id="WP_263721772.1">
    <property type="nucleotide sequence ID" value="NZ_JAOWLA010000009.1"/>
</dbReference>
<evidence type="ECO:0000313" key="2">
    <source>
        <dbReference type="EMBL" id="MCV2865253.1"/>
    </source>
</evidence>
<evidence type="ECO:0008006" key="4">
    <source>
        <dbReference type="Google" id="ProtNLM"/>
    </source>
</evidence>
<reference evidence="2 3" key="1">
    <citation type="submission" date="2022-10" db="EMBL/GenBank/DDBJ databases">
        <title>Defluviimonas sp. nov., isolated from ocean surface water.</title>
        <authorList>
            <person name="He W."/>
            <person name="Wang L."/>
            <person name="Zhang D.-F."/>
        </authorList>
    </citation>
    <scope>NUCLEOTIDE SEQUENCE [LARGE SCALE GENOMIC DNA]</scope>
    <source>
        <strain evidence="2 3">WL0075</strain>
    </source>
</reference>
<proteinExistence type="predicted"/>
<accession>A0ABT2Z277</accession>
<protein>
    <recommendedName>
        <fullName evidence="4">DUF3311 domain-containing protein</fullName>
    </recommendedName>
</protein>
<evidence type="ECO:0000256" key="1">
    <source>
        <dbReference type="SAM" id="Phobius"/>
    </source>
</evidence>
<evidence type="ECO:0000313" key="3">
    <source>
        <dbReference type="Proteomes" id="UP001652503"/>
    </source>
</evidence>
<keyword evidence="1" id="KW-0472">Membrane</keyword>
<gene>
    <name evidence="2" type="ORF">OE647_11005</name>
</gene>
<comment type="caution">
    <text evidence="2">The sequence shown here is derived from an EMBL/GenBank/DDBJ whole genome shotgun (WGS) entry which is preliminary data.</text>
</comment>
<feature type="transmembrane region" description="Helical" evidence="1">
    <location>
        <begin position="20"/>
        <end position="42"/>
    </location>
</feature>
<feature type="transmembrane region" description="Helical" evidence="1">
    <location>
        <begin position="54"/>
        <end position="73"/>
    </location>
</feature>
<organism evidence="2 3">
    <name type="scientific">Albidovulum sediminicola</name>
    <dbReference type="NCBI Taxonomy" id="2984331"/>
    <lineage>
        <taxon>Bacteria</taxon>
        <taxon>Pseudomonadati</taxon>
        <taxon>Pseudomonadota</taxon>
        <taxon>Alphaproteobacteria</taxon>
        <taxon>Rhodobacterales</taxon>
        <taxon>Paracoccaceae</taxon>
        <taxon>Albidovulum</taxon>
    </lineage>
</organism>
<sequence>MSRKPRPLFLERRSYRRRRLADAARVLPMLGLVLILVPILWLPAATPEPDTGRGGVYLFAVWFVLILAAFGLSRVLPAEDDTKPDEEEG</sequence>
<keyword evidence="1" id="KW-1133">Transmembrane helix</keyword>
<name>A0ABT2Z277_9RHOB</name>
<dbReference type="EMBL" id="JAOWLA010000009">
    <property type="protein sequence ID" value="MCV2865253.1"/>
    <property type="molecule type" value="Genomic_DNA"/>
</dbReference>
<keyword evidence="1" id="KW-0812">Transmembrane</keyword>